<dbReference type="PANTHER" id="PTHR31528:SF15">
    <property type="entry name" value="RIBOFLAVIN-BINDING PROTEIN RIBY"/>
    <property type="match status" value="1"/>
</dbReference>
<evidence type="ECO:0000256" key="1">
    <source>
        <dbReference type="SAM" id="MobiDB-lite"/>
    </source>
</evidence>
<accession>A0ABD6A7R1</accession>
<feature type="domain" description="SsuA/THI5-like" evidence="2">
    <location>
        <begin position="158"/>
        <end position="368"/>
    </location>
</feature>
<reference evidence="3 4" key="1">
    <citation type="journal article" date="2019" name="Int. J. Syst. Evol. Microbiol.">
        <title>The Global Catalogue of Microorganisms (GCM) 10K type strain sequencing project: providing services to taxonomists for standard genome sequencing and annotation.</title>
        <authorList>
            <consortium name="The Broad Institute Genomics Platform"/>
            <consortium name="The Broad Institute Genome Sequencing Center for Infectious Disease"/>
            <person name="Wu L."/>
            <person name="Ma J."/>
        </authorList>
    </citation>
    <scope>NUCLEOTIDE SEQUENCE [LARGE SCALE GENOMIC DNA]</scope>
    <source>
        <strain evidence="3 4">PSR21</strain>
    </source>
</reference>
<gene>
    <name evidence="3" type="ORF">ACFQPE_07385</name>
</gene>
<organism evidence="3 4">
    <name type="scientific">Halomarina halobia</name>
    <dbReference type="NCBI Taxonomy" id="3033386"/>
    <lineage>
        <taxon>Archaea</taxon>
        <taxon>Methanobacteriati</taxon>
        <taxon>Methanobacteriota</taxon>
        <taxon>Stenosarchaea group</taxon>
        <taxon>Halobacteria</taxon>
        <taxon>Halobacteriales</taxon>
        <taxon>Natronomonadaceae</taxon>
        <taxon>Halomarina</taxon>
    </lineage>
</organism>
<dbReference type="InterPro" id="IPR027939">
    <property type="entry name" value="NMT1/THI5"/>
</dbReference>
<feature type="region of interest" description="Disordered" evidence="1">
    <location>
        <begin position="125"/>
        <end position="148"/>
    </location>
</feature>
<dbReference type="GeneID" id="79316737"/>
<comment type="caution">
    <text evidence="3">The sequence shown here is derived from an EMBL/GenBank/DDBJ whole genome shotgun (WGS) entry which is preliminary data.</text>
</comment>
<dbReference type="PANTHER" id="PTHR31528">
    <property type="entry name" value="4-AMINO-5-HYDROXYMETHYL-2-METHYLPYRIMIDINE PHOSPHATE SYNTHASE THI11-RELATED"/>
    <property type="match status" value="1"/>
</dbReference>
<sequence length="431" mass="45873">MRTREYPVLADEDCELIARLAIGTSDGTARVLGYLLLRDRQPAFAAAPATRLEIQIGTGESRNAVSAALNALDERDLVIASTVERDGRGRPPKAWRPRADVPATVERVYSHHAADLLTQAAAVAAETGAEDVRPGDGSEQSGGDGSLTVGLNWRPNVLHAPLFAAVEGGDYEDRGMTVGIRSFEGSGRALDALRAGEADVVVAGAATTVRTRAGGAPLVPLAPLFQRAMAVLYTTRDAFGGPLDGVERLRGRRIGMPRSSETGLLVRLFLSQSGLLDETTVVDVGGEERAALRSRRADVVTGTFADPRTLEADGTTVDVLPIADHFPIYGPTLVTTEGTLRERYDDLERFLAGTLAGRETVLADPGEAVRAVVGSSASPDALERGRRDLTDAVSEFGSSKAVRNRGWGWHTVEEWRRLNTALGHAGLLDVP</sequence>
<dbReference type="InterPro" id="IPR015168">
    <property type="entry name" value="SsuA/THI5"/>
</dbReference>
<protein>
    <submittedName>
        <fullName evidence="3">ABC transporter substrate-binding protein</fullName>
    </submittedName>
</protein>
<evidence type="ECO:0000313" key="3">
    <source>
        <dbReference type="EMBL" id="MFC7316619.1"/>
    </source>
</evidence>
<dbReference type="Gene3D" id="3.40.190.10">
    <property type="entry name" value="Periplasmic binding protein-like II"/>
    <property type="match status" value="2"/>
</dbReference>
<evidence type="ECO:0000259" key="2">
    <source>
        <dbReference type="Pfam" id="PF09084"/>
    </source>
</evidence>
<dbReference type="RefSeq" id="WP_276304115.1">
    <property type="nucleotide sequence ID" value="NZ_CP119992.1"/>
</dbReference>
<evidence type="ECO:0000313" key="4">
    <source>
        <dbReference type="Proteomes" id="UP001596547"/>
    </source>
</evidence>
<dbReference type="SUPFAM" id="SSF53850">
    <property type="entry name" value="Periplasmic binding protein-like II"/>
    <property type="match status" value="1"/>
</dbReference>
<proteinExistence type="predicted"/>
<dbReference type="Pfam" id="PF09084">
    <property type="entry name" value="NMT1"/>
    <property type="match status" value="1"/>
</dbReference>
<dbReference type="AlphaFoldDB" id="A0ABD6A7R1"/>
<dbReference type="Proteomes" id="UP001596547">
    <property type="component" value="Unassembled WGS sequence"/>
</dbReference>
<keyword evidence="4" id="KW-1185">Reference proteome</keyword>
<name>A0ABD6A7R1_9EURY</name>
<dbReference type="EMBL" id="JBHTBF010000002">
    <property type="protein sequence ID" value="MFC7316619.1"/>
    <property type="molecule type" value="Genomic_DNA"/>
</dbReference>